<protein>
    <recommendedName>
        <fullName evidence="3">Transposase (putative) YhgA-like domain-containing protein</fullName>
    </recommendedName>
</protein>
<accession>A0A2S5CJH1</accession>
<name>A0A2S5CJH1_9GAMM</name>
<gene>
    <name evidence="1" type="ORF">AADEFJLK_03421</name>
</gene>
<evidence type="ECO:0000313" key="2">
    <source>
        <dbReference type="Proteomes" id="UP000237423"/>
    </source>
</evidence>
<dbReference type="PANTHER" id="PTHR34613">
    <property type="entry name" value="SLL0800 PROTEIN"/>
    <property type="match status" value="1"/>
</dbReference>
<proteinExistence type="predicted"/>
<dbReference type="PANTHER" id="PTHR34613:SF1">
    <property type="entry name" value="SLL6017 PROTEIN"/>
    <property type="match status" value="1"/>
</dbReference>
<evidence type="ECO:0000313" key="1">
    <source>
        <dbReference type="EMBL" id="POZ50949.1"/>
    </source>
</evidence>
<dbReference type="RefSeq" id="WP_103975075.1">
    <property type="nucleotide sequence ID" value="NZ_PGFZ01000008.1"/>
</dbReference>
<dbReference type="EMBL" id="PGFZ01000008">
    <property type="protein sequence ID" value="POZ50949.1"/>
    <property type="molecule type" value="Genomic_DNA"/>
</dbReference>
<dbReference type="Proteomes" id="UP000237423">
    <property type="component" value="Unassembled WGS sequence"/>
</dbReference>
<organism evidence="1 2">
    <name type="scientific">Methylovulum psychrotolerans</name>
    <dbReference type="NCBI Taxonomy" id="1704499"/>
    <lineage>
        <taxon>Bacteria</taxon>
        <taxon>Pseudomonadati</taxon>
        <taxon>Pseudomonadota</taxon>
        <taxon>Gammaproteobacteria</taxon>
        <taxon>Methylococcales</taxon>
        <taxon>Methylococcaceae</taxon>
        <taxon>Methylovulum</taxon>
    </lineage>
</organism>
<comment type="caution">
    <text evidence="1">The sequence shown here is derived from an EMBL/GenBank/DDBJ whole genome shotgun (WGS) entry which is preliminary data.</text>
</comment>
<dbReference type="AlphaFoldDB" id="A0A2S5CJH1"/>
<sequence length="274" mass="31629">MGQKDIISKQIFKRILVDVATYIFNLPLAAAELIETEQQRLEDRRADLLARVSDHSGKTFILHIEIQNQNQKDMPDRMLRYLTDIRLCHPGEEVCQYLLYIGKSALAMPGHIQTPQLHYRYTVLDMHEMDYRFFITQNSPDAIVLALLCDLQGTDAKTVIHDIITKLIALTQDDSKRLREYLSMLEILASNRNIHLDIQQEFAMLQIEIEKLPSFILGQKKGIERGIDMGMDMGERNRAIMVAKQLIQRNFSVTEIVEITGLDASELPFIDEER</sequence>
<reference evidence="1 2" key="1">
    <citation type="submission" date="2017-11" db="EMBL/GenBank/DDBJ databases">
        <title>Draft Genome Sequence of Methylobacter psychrotolerans Sph1T, an Obligate Methanotroph from Low-Temperature Environments.</title>
        <authorList>
            <person name="Oshkin I.Y."/>
            <person name="Miroshnikov K."/>
            <person name="Belova S.E."/>
            <person name="Korzhenkov A."/>
            <person name="Toshchakov S.V."/>
            <person name="Dedysh S.N."/>
        </authorList>
    </citation>
    <scope>NUCLEOTIDE SEQUENCE [LARGE SCALE GENOMIC DNA]</scope>
    <source>
        <strain evidence="1 2">Sph1</strain>
    </source>
</reference>
<evidence type="ECO:0008006" key="3">
    <source>
        <dbReference type="Google" id="ProtNLM"/>
    </source>
</evidence>